<name>A0ABV1FQ49_9BACT</name>
<accession>A0ABV1FQ49</accession>
<evidence type="ECO:0000313" key="2">
    <source>
        <dbReference type="EMBL" id="MEQ2486545.1"/>
    </source>
</evidence>
<gene>
    <name evidence="2" type="ORF">AAAT34_05670</name>
</gene>
<evidence type="ECO:0000313" key="3">
    <source>
        <dbReference type="Proteomes" id="UP001487296"/>
    </source>
</evidence>
<feature type="chain" id="PRO_5046788970" description="GH26 domain-containing protein" evidence="1">
    <location>
        <begin position="27"/>
        <end position="418"/>
    </location>
</feature>
<reference evidence="2 3" key="1">
    <citation type="submission" date="2024-04" db="EMBL/GenBank/DDBJ databases">
        <title>Human intestinal bacterial collection.</title>
        <authorList>
            <person name="Pauvert C."/>
            <person name="Hitch T.C.A."/>
            <person name="Clavel T."/>
        </authorList>
    </citation>
    <scope>NUCLEOTIDE SEQUENCE [LARGE SCALE GENOMIC DNA]</scope>
    <source>
        <strain evidence="2 3">CLA-AA-H145</strain>
    </source>
</reference>
<keyword evidence="1" id="KW-0732">Signal</keyword>
<sequence>MSHDRPVKHKVLLFILLVFAIFPANAQTTVAQYKACLEKHGEDPVEYIFRLFEKADVVILGERDHRDITQYDFISRLLADKRFSERIGYVYTEVGCTNKTESANKLIKTDWASEEDFQKALREHLRYEDYGFLWEKTNRSTFLDNLYHINQKLPHDKRITLGLTDIAFDWTQWTSPDKYKWTFPNKYRKWARKNIYFHKGQRTIIRDREMAKNFLSQYKKQKAINGHQKALVIWNEPHAMRLPHGKCAGYRTKKSLGEENVKIVCLNWYIWSNPGEFDFAASSGPGLIDDGRWDAAFQLTGNKPVGFDLKGTPFGDTKAWHYNDGTSWKDLSDGYIFLNPFYEFIGSIGIKNILDDECKPDMQRRLNLMADTGEMPSNDWDEMKLYYNTVRTFPIPDERTRKHMKEQLDKQLLQASEH</sequence>
<dbReference type="Proteomes" id="UP001487296">
    <property type="component" value="Unassembled WGS sequence"/>
</dbReference>
<feature type="signal peptide" evidence="1">
    <location>
        <begin position="1"/>
        <end position="26"/>
    </location>
</feature>
<proteinExistence type="predicted"/>
<evidence type="ECO:0000256" key="1">
    <source>
        <dbReference type="SAM" id="SignalP"/>
    </source>
</evidence>
<dbReference type="RefSeq" id="WP_215759628.1">
    <property type="nucleotide sequence ID" value="NZ_JAHKBE010000016.1"/>
</dbReference>
<evidence type="ECO:0008006" key="4">
    <source>
        <dbReference type="Google" id="ProtNLM"/>
    </source>
</evidence>
<protein>
    <recommendedName>
        <fullName evidence="4">GH26 domain-containing protein</fullName>
    </recommendedName>
</protein>
<dbReference type="EMBL" id="JBBNFP010000016">
    <property type="protein sequence ID" value="MEQ2486545.1"/>
    <property type="molecule type" value="Genomic_DNA"/>
</dbReference>
<organism evidence="2 3">
    <name type="scientific">Hallella faecis</name>
    <dbReference type="NCBI Taxonomy" id="2841596"/>
    <lineage>
        <taxon>Bacteria</taxon>
        <taxon>Pseudomonadati</taxon>
        <taxon>Bacteroidota</taxon>
        <taxon>Bacteroidia</taxon>
        <taxon>Bacteroidales</taxon>
        <taxon>Prevotellaceae</taxon>
        <taxon>Hallella</taxon>
    </lineage>
</organism>
<comment type="caution">
    <text evidence="2">The sequence shown here is derived from an EMBL/GenBank/DDBJ whole genome shotgun (WGS) entry which is preliminary data.</text>
</comment>
<keyword evidence="3" id="KW-1185">Reference proteome</keyword>